<dbReference type="Proteomes" id="UP001246858">
    <property type="component" value="Unassembled WGS sequence"/>
</dbReference>
<evidence type="ECO:0000313" key="1">
    <source>
        <dbReference type="EMBL" id="MDR6784323.1"/>
    </source>
</evidence>
<organism evidence="1 2">
    <name type="scientific">Pedobacter africanus</name>
    <dbReference type="NCBI Taxonomy" id="151894"/>
    <lineage>
        <taxon>Bacteria</taxon>
        <taxon>Pseudomonadati</taxon>
        <taxon>Bacteroidota</taxon>
        <taxon>Sphingobacteriia</taxon>
        <taxon>Sphingobacteriales</taxon>
        <taxon>Sphingobacteriaceae</taxon>
        <taxon>Pedobacter</taxon>
    </lineage>
</organism>
<gene>
    <name evidence="1" type="ORF">J2X78_002888</name>
</gene>
<reference evidence="1" key="1">
    <citation type="submission" date="2023-07" db="EMBL/GenBank/DDBJ databases">
        <title>Sorghum-associated microbial communities from plants grown in Nebraska, USA.</title>
        <authorList>
            <person name="Schachtman D."/>
        </authorList>
    </citation>
    <scope>NUCLEOTIDE SEQUENCE</scope>
    <source>
        <strain evidence="1">2697</strain>
    </source>
</reference>
<accession>A0ACC6KZ11</accession>
<evidence type="ECO:0000313" key="2">
    <source>
        <dbReference type="Proteomes" id="UP001246858"/>
    </source>
</evidence>
<proteinExistence type="predicted"/>
<sequence length="372" mass="41031">MNKEEVRLLLEKYNKGEASKAELALLQLWYIKMATLKEEQLTDQEYLHIQDEMWSVIGQQTAPKKSRLWTKLSVAIAAAVAAIVLGIWFYNAPHPEGSEATRALLNYANDIAPGKNTATLTLANGKTITLSDAKNGVAVDGSKLVYNDGTAVTAASPKIDSTIMLTAATPRGGTYQIILPDGSKVWLNAASSLKFPSIFNKGTSRKVRLTGEAYFEIAKDKTRPFIVATDKQEVEVLGTHFNVNSYADEPIAKTTLLEGSVKISAFNAAEILKPGEQASLKGNRINVENVDTEAAIAWKNGNFVFDDEDLESIMRKIARWYDMEVYYQDKPQKPSSLGILSRSKNLSALLKILESSGEVHFKVEGRRIIVMK</sequence>
<keyword evidence="2" id="KW-1185">Reference proteome</keyword>
<name>A0ACC6KZ11_9SPHI</name>
<protein>
    <submittedName>
        <fullName evidence="1">Uncharacterized protein</fullName>
    </submittedName>
</protein>
<comment type="caution">
    <text evidence="1">The sequence shown here is derived from an EMBL/GenBank/DDBJ whole genome shotgun (WGS) entry which is preliminary data.</text>
</comment>
<dbReference type="EMBL" id="JAVDTF010000002">
    <property type="protein sequence ID" value="MDR6784323.1"/>
    <property type="molecule type" value="Genomic_DNA"/>
</dbReference>